<dbReference type="EMBL" id="MSFO01000004">
    <property type="protein sequence ID" value="PLB48949.1"/>
    <property type="molecule type" value="Genomic_DNA"/>
</dbReference>
<dbReference type="STRING" id="1392250.A0A2I2G7U3"/>
<dbReference type="RefSeq" id="XP_024704251.1">
    <property type="nucleotide sequence ID" value="XM_024844157.1"/>
</dbReference>
<accession>A0A2I2G7U3</accession>
<dbReference type="SUPFAM" id="SSF51338">
    <property type="entry name" value="Composite domain of metallo-dependent hydrolases"/>
    <property type="match status" value="2"/>
</dbReference>
<dbReference type="SUPFAM" id="SSF51556">
    <property type="entry name" value="Metallo-dependent hydrolases"/>
    <property type="match status" value="1"/>
</dbReference>
<dbReference type="Proteomes" id="UP000234275">
    <property type="component" value="Unassembled WGS sequence"/>
</dbReference>
<dbReference type="InterPro" id="IPR011059">
    <property type="entry name" value="Metal-dep_hydrolase_composite"/>
</dbReference>
<name>A0A2I2G7U3_9EURO</name>
<gene>
    <name evidence="3" type="ORF">P170DRAFT_356539</name>
</gene>
<dbReference type="NCBIfam" id="NF006056">
    <property type="entry name" value="PRK08204.1"/>
    <property type="match status" value="1"/>
</dbReference>
<keyword evidence="1 3" id="KW-0378">Hydrolase</keyword>
<keyword evidence="4" id="KW-1185">Reference proteome</keyword>
<dbReference type="Gene3D" id="2.30.40.10">
    <property type="entry name" value="Urease, subunit C, domain 1"/>
    <property type="match status" value="1"/>
</dbReference>
<feature type="domain" description="Amidohydrolase-related" evidence="2">
    <location>
        <begin position="58"/>
        <end position="425"/>
    </location>
</feature>
<dbReference type="InterPro" id="IPR050287">
    <property type="entry name" value="MTA/SAH_deaminase"/>
</dbReference>
<dbReference type="PANTHER" id="PTHR43794:SF11">
    <property type="entry name" value="AMIDOHYDROLASE-RELATED DOMAIN-CONTAINING PROTEIN"/>
    <property type="match status" value="1"/>
</dbReference>
<protein>
    <submittedName>
        <fullName evidence="3">Metallo-dependent hydrolase</fullName>
    </submittedName>
</protein>
<dbReference type="AlphaFoldDB" id="A0A2I2G7U3"/>
<evidence type="ECO:0000256" key="1">
    <source>
        <dbReference type="ARBA" id="ARBA00022801"/>
    </source>
</evidence>
<dbReference type="Gene3D" id="3.20.20.140">
    <property type="entry name" value="Metal-dependent hydrolases"/>
    <property type="match status" value="1"/>
</dbReference>
<dbReference type="GeneID" id="36551857"/>
<dbReference type="InterPro" id="IPR006680">
    <property type="entry name" value="Amidohydro-rel"/>
</dbReference>
<reference evidence="3 4" key="1">
    <citation type="submission" date="2016-12" db="EMBL/GenBank/DDBJ databases">
        <title>The genomes of Aspergillus section Nigri reveals drivers in fungal speciation.</title>
        <authorList>
            <consortium name="DOE Joint Genome Institute"/>
            <person name="Vesth T.C."/>
            <person name="Nybo J."/>
            <person name="Theobald S."/>
            <person name="Brandl J."/>
            <person name="Frisvad J.C."/>
            <person name="Nielsen K.F."/>
            <person name="Lyhne E.K."/>
            <person name="Kogle M.E."/>
            <person name="Kuo A."/>
            <person name="Riley R."/>
            <person name="Clum A."/>
            <person name="Nolan M."/>
            <person name="Lipzen A."/>
            <person name="Salamov A."/>
            <person name="Henrissat B."/>
            <person name="Wiebenga A."/>
            <person name="De Vries R.P."/>
            <person name="Grigoriev I.V."/>
            <person name="Mortensen U.H."/>
            <person name="Andersen M.R."/>
            <person name="Baker S.E."/>
        </authorList>
    </citation>
    <scope>NUCLEOTIDE SEQUENCE [LARGE SCALE GENOMIC DNA]</scope>
    <source>
        <strain evidence="3 4">IBT 23096</strain>
    </source>
</reference>
<dbReference type="GO" id="GO:0016810">
    <property type="term" value="F:hydrolase activity, acting on carbon-nitrogen (but not peptide) bonds"/>
    <property type="evidence" value="ECO:0007669"/>
    <property type="project" value="InterPro"/>
</dbReference>
<organism evidence="3 4">
    <name type="scientific">Aspergillus steynii IBT 23096</name>
    <dbReference type="NCBI Taxonomy" id="1392250"/>
    <lineage>
        <taxon>Eukaryota</taxon>
        <taxon>Fungi</taxon>
        <taxon>Dikarya</taxon>
        <taxon>Ascomycota</taxon>
        <taxon>Pezizomycotina</taxon>
        <taxon>Eurotiomycetes</taxon>
        <taxon>Eurotiomycetidae</taxon>
        <taxon>Eurotiales</taxon>
        <taxon>Aspergillaceae</taxon>
        <taxon>Aspergillus</taxon>
        <taxon>Aspergillus subgen. Circumdati</taxon>
    </lineage>
</organism>
<evidence type="ECO:0000313" key="3">
    <source>
        <dbReference type="EMBL" id="PLB48949.1"/>
    </source>
</evidence>
<dbReference type="VEuPathDB" id="FungiDB:P170DRAFT_356539"/>
<proteinExistence type="predicted"/>
<comment type="caution">
    <text evidence="3">The sequence shown here is derived from an EMBL/GenBank/DDBJ whole genome shotgun (WGS) entry which is preliminary data.</text>
</comment>
<dbReference type="PANTHER" id="PTHR43794">
    <property type="entry name" value="AMINOHYDROLASE SSNA-RELATED"/>
    <property type="match status" value="1"/>
</dbReference>
<dbReference type="Pfam" id="PF01979">
    <property type="entry name" value="Amidohydro_1"/>
    <property type="match status" value="1"/>
</dbReference>
<sequence length="472" mass="51225">MQPKYTLIRNATVLSMDPNIGNPADYDILIANDKIEAVGPSLALPTNSATLIDAKDTIITPGFVDGHHHVWQHLLRGIATDWTLLDYCVEMRTLYGSLFTPDDVHVAQYAGALSLLSNGVTCVLDHCHVVNSPAHADAAVAGLRDAGIRGTFCYGEYENPVLPGQQEQAGEFGLGMRREDARRVHAELLAEDRPEKALLTFGFAPREPEAQGIEDTVEDVRVGRELGARITTMHVGLGQYDLQRKRVVRGLAEQGLLGPDLVFSHGASFAEDELVSIAGSRAGVVGTPDTELQMGMGHPVVFRARDEGCRVGLGLDITSNQGNDFVAQMRLALQAQRAVENQGLSPPVTLARKTEEVLRMGTMGGAEVMQLESIVGSITPGKKADLVLFKCDDIDTVPVLDPVGTVVFHTSPANIDTVFVDGKIVKREGRLVGVYWETLRQQVEASSRRIMAEAAKVDTSVQREQWSRAFGI</sequence>
<evidence type="ECO:0000313" key="4">
    <source>
        <dbReference type="Proteomes" id="UP000234275"/>
    </source>
</evidence>
<dbReference type="OrthoDB" id="194468at2759"/>
<evidence type="ECO:0000259" key="2">
    <source>
        <dbReference type="Pfam" id="PF01979"/>
    </source>
</evidence>
<dbReference type="InterPro" id="IPR032466">
    <property type="entry name" value="Metal_Hydrolase"/>
</dbReference>